<dbReference type="GO" id="GO:0016740">
    <property type="term" value="F:transferase activity"/>
    <property type="evidence" value="ECO:0007669"/>
    <property type="project" value="UniProtKB-KW"/>
</dbReference>
<organism evidence="1">
    <name type="scientific">viral metagenome</name>
    <dbReference type="NCBI Taxonomy" id="1070528"/>
    <lineage>
        <taxon>unclassified sequences</taxon>
        <taxon>metagenomes</taxon>
        <taxon>organismal metagenomes</taxon>
    </lineage>
</organism>
<sequence length="222" mass="25450">MIKLQLIGVGTGRCGTRYVAKLLSSAGLLCGHEYFFSYPGLVEARRRLRQERNAYVGDASWLAVPLLESPELRDALVVHIVRHPKAVIESMLRVPPGLAPPYDAYLRRHLPIMWAYDEEIDRDALRYVGWNRWIERLCADGRPYVRYRVEDGPMALFELMQEVGAVNKLPNEDDLFSNTKCNTKGAEREHVEADPDAINFMLRVQLREVTQEYGYDWPGLTG</sequence>
<reference evidence="1" key="1">
    <citation type="submission" date="2020-03" db="EMBL/GenBank/DDBJ databases">
        <title>The deep terrestrial virosphere.</title>
        <authorList>
            <person name="Holmfeldt K."/>
            <person name="Nilsson E."/>
            <person name="Simone D."/>
            <person name="Lopez-Fernandez M."/>
            <person name="Wu X."/>
            <person name="de Brujin I."/>
            <person name="Lundin D."/>
            <person name="Andersson A."/>
            <person name="Bertilsson S."/>
            <person name="Dopson M."/>
        </authorList>
    </citation>
    <scope>NUCLEOTIDE SEQUENCE</scope>
    <source>
        <strain evidence="1">MM171A01991</strain>
    </source>
</reference>
<gene>
    <name evidence="1" type="ORF">MM171A01991_0004</name>
</gene>
<dbReference type="EMBL" id="MT143569">
    <property type="protein sequence ID" value="QJA98296.1"/>
    <property type="molecule type" value="Genomic_DNA"/>
</dbReference>
<dbReference type="AlphaFoldDB" id="A0A6M3LSD7"/>
<name>A0A6M3LSD7_9ZZZZ</name>
<protein>
    <submittedName>
        <fullName evidence="1">Putative sulfotransferase domain contining protein</fullName>
    </submittedName>
</protein>
<dbReference type="SUPFAM" id="SSF52540">
    <property type="entry name" value="P-loop containing nucleoside triphosphate hydrolases"/>
    <property type="match status" value="1"/>
</dbReference>
<dbReference type="Gene3D" id="3.40.50.300">
    <property type="entry name" value="P-loop containing nucleotide triphosphate hydrolases"/>
    <property type="match status" value="1"/>
</dbReference>
<evidence type="ECO:0000313" key="1">
    <source>
        <dbReference type="EMBL" id="QJA98296.1"/>
    </source>
</evidence>
<proteinExistence type="predicted"/>
<keyword evidence="1" id="KW-0808">Transferase</keyword>
<accession>A0A6M3LSD7</accession>
<dbReference type="InterPro" id="IPR027417">
    <property type="entry name" value="P-loop_NTPase"/>
</dbReference>